<dbReference type="GO" id="GO:0022904">
    <property type="term" value="P:respiratory electron transport chain"/>
    <property type="evidence" value="ECO:0007669"/>
    <property type="project" value="InterPro"/>
</dbReference>
<protein>
    <submittedName>
        <fullName evidence="4">Cytochrome b</fullName>
    </submittedName>
</protein>
<name>A0A8A2Z014_9AGAM</name>
<dbReference type="GeneID" id="69226598"/>
<gene>
    <name evidence="4" type="primary">cob</name>
</gene>
<dbReference type="SUPFAM" id="SSF81342">
    <property type="entry name" value="Transmembrane di-heme cytochromes"/>
    <property type="match status" value="1"/>
</dbReference>
<dbReference type="AlphaFoldDB" id="A0A8A2Z014"/>
<dbReference type="InterPro" id="IPR027434">
    <property type="entry name" value="Homing_endonucl"/>
</dbReference>
<feature type="chain" id="PRO_5032937481" evidence="2">
    <location>
        <begin position="16"/>
        <end position="336"/>
    </location>
</feature>
<dbReference type="InterPro" id="IPR051289">
    <property type="entry name" value="LAGLIDADG_Endonuclease"/>
</dbReference>
<keyword evidence="4" id="KW-0496">Mitochondrion</keyword>
<evidence type="ECO:0000259" key="3">
    <source>
        <dbReference type="Pfam" id="PF00961"/>
    </source>
</evidence>
<dbReference type="InterPro" id="IPR016174">
    <property type="entry name" value="Di-haem_cyt_TM"/>
</dbReference>
<evidence type="ECO:0000313" key="4">
    <source>
        <dbReference type="EMBL" id="QSX43116.1"/>
    </source>
</evidence>
<feature type="signal peptide" evidence="2">
    <location>
        <begin position="1"/>
        <end position="15"/>
    </location>
</feature>
<evidence type="ECO:0000256" key="1">
    <source>
        <dbReference type="ARBA" id="ARBA00002670"/>
    </source>
</evidence>
<dbReference type="Pfam" id="PF00961">
    <property type="entry name" value="LAGLIDADG_1"/>
    <property type="match status" value="2"/>
</dbReference>
<dbReference type="PANTHER" id="PTHR36181:SF2">
    <property type="entry name" value="INTRON-ENCODED ENDONUCLEASE AI3-RELATED"/>
    <property type="match status" value="1"/>
</dbReference>
<feature type="domain" description="Homing endonuclease LAGLIDADG" evidence="3">
    <location>
        <begin position="90"/>
        <end position="159"/>
    </location>
</feature>
<feature type="domain" description="Homing endonuclease LAGLIDADG" evidence="3">
    <location>
        <begin position="232"/>
        <end position="320"/>
    </location>
</feature>
<dbReference type="RefSeq" id="YP_010233351.1">
    <property type="nucleotide sequence ID" value="NC_059749.1"/>
</dbReference>
<dbReference type="GO" id="GO:0005739">
    <property type="term" value="C:mitochondrion"/>
    <property type="evidence" value="ECO:0007669"/>
    <property type="project" value="UniProtKB-ARBA"/>
</dbReference>
<organism evidence="4">
    <name type="scientific">Auricularia heimuer</name>
    <dbReference type="NCBI Taxonomy" id="1579977"/>
    <lineage>
        <taxon>Eukaryota</taxon>
        <taxon>Fungi</taxon>
        <taxon>Dikarya</taxon>
        <taxon>Basidiomycota</taxon>
        <taxon>Agaricomycotina</taxon>
        <taxon>Agaricomycetes</taxon>
        <taxon>Auriculariales</taxon>
        <taxon>Auriculariaceae</taxon>
        <taxon>Auricularia</taxon>
    </lineage>
</organism>
<dbReference type="EMBL" id="MW542136">
    <property type="protein sequence ID" value="QSX43116.1"/>
    <property type="molecule type" value="Genomic_DNA"/>
</dbReference>
<proteinExistence type="predicted"/>
<dbReference type="SUPFAM" id="SSF55608">
    <property type="entry name" value="Homing endonucleases"/>
    <property type="match status" value="2"/>
</dbReference>
<comment type="function">
    <text evidence="1">Mitochondrial DNA endonuclease involved in intron homing.</text>
</comment>
<evidence type="ECO:0000256" key="2">
    <source>
        <dbReference type="SAM" id="SignalP"/>
    </source>
</evidence>
<geneLocation type="mitochondrion" evidence="4"/>
<dbReference type="InterPro" id="IPR004860">
    <property type="entry name" value="LAGLIDADG_dom"/>
</dbReference>
<reference evidence="4" key="1">
    <citation type="submission" date="2021-01" db="EMBL/GenBank/DDBJ databases">
        <title>Complete mitochondrial genome of Auricularia heimuer fungus.</title>
        <authorList>
            <person name="Wang S."/>
        </authorList>
    </citation>
    <scope>NUCLEOTIDE SEQUENCE</scope>
    <source>
        <tissue evidence="4">Mycelium</tissue>
    </source>
</reference>
<dbReference type="GO" id="GO:0016020">
    <property type="term" value="C:membrane"/>
    <property type="evidence" value="ECO:0007669"/>
    <property type="project" value="InterPro"/>
</dbReference>
<sequence length="336" mass="38688">MSLWGATVITNLLSAIPVFGPDLVELEVYKKLIVLIELDSLLQENLNSYSLASVLPTVGTISPHAFKRGIKKRLDKSEYLNVPYQFIAYLVGLIDGDGYIPIIKTTKGYIKISLVIQLHLEDLSTLEYINSVLKLGKITINRDHKSPNCKLIINKTDLQDVFFPLMIHHGIFFLTDSRRSQFNLAMYILENDIKQFLLIRDNLIDVLPPAFSELPENFLDYLNLKFFKNWVVGFTTAEGSFLLKINKDACFQIKQRIHINLFEAIKLLFLSNRKLTMEGDKYLQFSVSSKKDIQTVINFFSFSGLHPLTGLKNIQYFNWLNSLKNSNRYKSLNFPY</sequence>
<dbReference type="PANTHER" id="PTHR36181">
    <property type="entry name" value="INTRON-ENCODED ENDONUCLEASE AI3-RELATED"/>
    <property type="match status" value="1"/>
</dbReference>
<accession>A0A8A2Z014</accession>
<dbReference type="GO" id="GO:0004519">
    <property type="term" value="F:endonuclease activity"/>
    <property type="evidence" value="ECO:0007669"/>
    <property type="project" value="InterPro"/>
</dbReference>
<keyword evidence="2" id="KW-0732">Signal</keyword>
<dbReference type="Gene3D" id="3.10.28.10">
    <property type="entry name" value="Homing endonucleases"/>
    <property type="match status" value="2"/>
</dbReference>